<dbReference type="Proteomes" id="UP000218151">
    <property type="component" value="Unassembled WGS sequence"/>
</dbReference>
<protein>
    <submittedName>
        <fullName evidence="2">Excisionase</fullName>
    </submittedName>
</protein>
<proteinExistence type="predicted"/>
<dbReference type="Pfam" id="PF12728">
    <property type="entry name" value="HTH_17"/>
    <property type="match status" value="1"/>
</dbReference>
<evidence type="ECO:0000313" key="2">
    <source>
        <dbReference type="EMBL" id="PAX08364.1"/>
    </source>
</evidence>
<name>A0A2A2SGD9_9SPHN</name>
<reference evidence="3" key="1">
    <citation type="submission" date="2017-09" db="EMBL/GenBank/DDBJ databases">
        <authorList>
            <person name="Feng G."/>
            <person name="Zhu H."/>
        </authorList>
    </citation>
    <scope>NUCLEOTIDE SEQUENCE [LARGE SCALE GENOMIC DNA]</scope>
    <source>
        <strain evidence="3">1PNM-20</strain>
    </source>
</reference>
<dbReference type="AlphaFoldDB" id="A0A2A2SGD9"/>
<sequence length="54" mass="5908">MDPLAISINDTAKVLGVGRTTVYGFINDGRLETFKLGRRTLVRTASIRRLAGTD</sequence>
<dbReference type="NCBIfam" id="TIGR01764">
    <property type="entry name" value="excise"/>
    <property type="match status" value="1"/>
</dbReference>
<feature type="domain" description="Helix-turn-helix" evidence="1">
    <location>
        <begin position="7"/>
        <end position="50"/>
    </location>
</feature>
<evidence type="ECO:0000259" key="1">
    <source>
        <dbReference type="Pfam" id="PF12728"/>
    </source>
</evidence>
<evidence type="ECO:0000313" key="3">
    <source>
        <dbReference type="Proteomes" id="UP000218151"/>
    </source>
</evidence>
<dbReference type="GO" id="GO:0003677">
    <property type="term" value="F:DNA binding"/>
    <property type="evidence" value="ECO:0007669"/>
    <property type="project" value="InterPro"/>
</dbReference>
<keyword evidence="3" id="KW-1185">Reference proteome</keyword>
<dbReference type="InterPro" id="IPR041657">
    <property type="entry name" value="HTH_17"/>
</dbReference>
<organism evidence="2 3">
    <name type="scientific">Sphingomonas lenta</name>
    <dbReference type="NCBI Taxonomy" id="1141887"/>
    <lineage>
        <taxon>Bacteria</taxon>
        <taxon>Pseudomonadati</taxon>
        <taxon>Pseudomonadota</taxon>
        <taxon>Alphaproteobacteria</taxon>
        <taxon>Sphingomonadales</taxon>
        <taxon>Sphingomonadaceae</taxon>
        <taxon>Sphingomonas</taxon>
    </lineage>
</organism>
<dbReference type="OrthoDB" id="7226381at2"/>
<gene>
    <name evidence="2" type="ORF">CKY28_10320</name>
</gene>
<dbReference type="EMBL" id="NSLI01000003">
    <property type="protein sequence ID" value="PAX08364.1"/>
    <property type="molecule type" value="Genomic_DNA"/>
</dbReference>
<accession>A0A2A2SGD9</accession>
<dbReference type="InterPro" id="IPR010093">
    <property type="entry name" value="SinI_DNA-bd"/>
</dbReference>
<comment type="caution">
    <text evidence="2">The sequence shown here is derived from an EMBL/GenBank/DDBJ whole genome shotgun (WGS) entry which is preliminary data.</text>
</comment>